<feature type="region of interest" description="Disordered" evidence="2">
    <location>
        <begin position="3352"/>
        <end position="3377"/>
    </location>
</feature>
<keyword evidence="4" id="KW-1185">Reference proteome</keyword>
<dbReference type="PANTHER" id="PTHR48125:SF10">
    <property type="entry name" value="OS12G0136300 PROTEIN"/>
    <property type="match status" value="1"/>
</dbReference>
<feature type="compositionally biased region" description="Polar residues" evidence="2">
    <location>
        <begin position="2164"/>
        <end position="2186"/>
    </location>
</feature>
<evidence type="ECO:0000256" key="2">
    <source>
        <dbReference type="SAM" id="MobiDB-lite"/>
    </source>
</evidence>
<gene>
    <name evidence="3" type="ORF">C8D87_101801</name>
</gene>
<feature type="coiled-coil region" evidence="1">
    <location>
        <begin position="3301"/>
        <end position="3335"/>
    </location>
</feature>
<feature type="region of interest" description="Disordered" evidence="2">
    <location>
        <begin position="2822"/>
        <end position="2857"/>
    </location>
</feature>
<feature type="compositionally biased region" description="Pro residues" evidence="2">
    <location>
        <begin position="1524"/>
        <end position="1534"/>
    </location>
</feature>
<feature type="region of interest" description="Disordered" evidence="2">
    <location>
        <begin position="2161"/>
        <end position="2186"/>
    </location>
</feature>
<evidence type="ECO:0000256" key="1">
    <source>
        <dbReference type="SAM" id="Coils"/>
    </source>
</evidence>
<accession>A0ABX9EK18</accession>
<feature type="region of interest" description="Disordered" evidence="2">
    <location>
        <begin position="1089"/>
        <end position="1108"/>
    </location>
</feature>
<comment type="caution">
    <text evidence="3">The sequence shown here is derived from an EMBL/GenBank/DDBJ whole genome shotgun (WGS) entry which is preliminary data.</text>
</comment>
<feature type="compositionally biased region" description="Pro residues" evidence="2">
    <location>
        <begin position="16"/>
        <end position="28"/>
    </location>
</feature>
<feature type="coiled-coil region" evidence="1">
    <location>
        <begin position="3142"/>
        <end position="3183"/>
    </location>
</feature>
<feature type="compositionally biased region" description="Polar residues" evidence="2">
    <location>
        <begin position="2765"/>
        <end position="2780"/>
    </location>
</feature>
<dbReference type="PANTHER" id="PTHR48125">
    <property type="entry name" value="LP07818P1"/>
    <property type="match status" value="1"/>
</dbReference>
<evidence type="ECO:0000313" key="3">
    <source>
        <dbReference type="EMBL" id="RAS70501.1"/>
    </source>
</evidence>
<feature type="region of interest" description="Disordered" evidence="2">
    <location>
        <begin position="1498"/>
        <end position="1574"/>
    </location>
</feature>
<dbReference type="Proteomes" id="UP000248714">
    <property type="component" value="Unassembled WGS sequence"/>
</dbReference>
<reference evidence="3 4" key="1">
    <citation type="submission" date="2018-06" db="EMBL/GenBank/DDBJ databases">
        <title>Genomic Encyclopedia of Type Strains, Phase IV (KMG-IV): sequencing the most valuable type-strain genomes for metagenomic binning, comparative biology and taxonomic classification.</title>
        <authorList>
            <person name="Goeker M."/>
        </authorList>
    </citation>
    <scope>NUCLEOTIDE SEQUENCE [LARGE SCALE GENOMIC DNA]</scope>
    <source>
        <strain evidence="3 4">DSM 45479</strain>
    </source>
</reference>
<feature type="region of interest" description="Disordered" evidence="2">
    <location>
        <begin position="1"/>
        <end position="68"/>
    </location>
</feature>
<proteinExistence type="predicted"/>
<feature type="region of interest" description="Disordered" evidence="2">
    <location>
        <begin position="2763"/>
        <end position="2784"/>
    </location>
</feature>
<feature type="region of interest" description="Disordered" evidence="2">
    <location>
        <begin position="1246"/>
        <end position="1273"/>
    </location>
</feature>
<name>A0ABX9EK18_9PSEU</name>
<organism evidence="3 4">
    <name type="scientific">Lentzea atacamensis</name>
    <dbReference type="NCBI Taxonomy" id="531938"/>
    <lineage>
        <taxon>Bacteria</taxon>
        <taxon>Bacillati</taxon>
        <taxon>Actinomycetota</taxon>
        <taxon>Actinomycetes</taxon>
        <taxon>Pseudonocardiales</taxon>
        <taxon>Pseudonocardiaceae</taxon>
        <taxon>Lentzea</taxon>
    </lineage>
</organism>
<feature type="compositionally biased region" description="Pro residues" evidence="2">
    <location>
        <begin position="3356"/>
        <end position="3370"/>
    </location>
</feature>
<feature type="compositionally biased region" description="Low complexity" evidence="2">
    <location>
        <begin position="1535"/>
        <end position="1546"/>
    </location>
</feature>
<sequence length="4116" mass="435597">MPQQTKPGVPADAPQPAKPTAPPIPSQPAAPAALAAFPAPAAPRNVTPKTKPEPSNTESEAAPAPSDPVEQMLDLHGLEAVPVPGADERTSLANAIAMTLHPADPDARQALVNQVRGTPDDIARAADARVHALGVDGKFTSFGPVTGRPVHLVASEAPDGSTRYAATRESVHIGRPGVSYPGPTKLELNGAWHTLHRGEFEIETIAGRHHVRLYTAVVNPVDLSGDTAFKDIQQDPRSGELKFAKGKGSYLWAGAGRPLRAVQWLAKYAATDGGKPSNPKDPSSAPLRPVLRSYLVPLDVYNKITSGATIELGQGEAPSMNVDVRGESNQFGIGGEHYNQLMEHAEPGSLTTYPADSALPFDFPDQAGRIVPVSELYQRLGLDPDFRSDVLGKAYDPWLQWEKDGGAWKVGFLNNATKLHDMATQLREHHLTWMQSKQDPAGRVPLALIEPDADTFPTARRDAPPPKDTGFEARVERLNQFLNEVGPAATNVSKVTTDVLSTGGPALRDHLARTDAPAVNQEAFEKVLRENVVPKAAADAAKKIDGAVKNIRSSGLSSRADFHSLMKNGYRPKNSKLKVFADEVIGPVAAEFEAGVANHPDLALLDHDSRSEVARALGNRMRDELGRQFGELTDVLGELNRRKVPDKIDSQQLETLKQELGPLVAVAAAEGGGRKASWLGGNRVNAFGKLIGARIAHGELPSTSPRIDKNLVADVAEKQVLAKVTTKALNSFTGKDLAATQPDELRAVVRDEVLPELETATSAALKNDPALALVDQNFRDDVADAVAHDAKTRAERKLAGFEFDPVDPAAVDALMAKVPGIATQAEIGALMSADSDRMAIDFNTRKYGETPFPNSFHEWNQQRPAELARQRQAGDQLSRTIAGTRNPETAVKELIGQFPELGPKFDEVATQVQDKPFREPGAKGVYTFYEHSQMVLGQFLDLTANENPDTRFLPVDALAKAILFHDIEKVNAKNQFGDGQGRHDREPEHKLAVEMMDRYRGLWNNDREFKAARAIVDSDPFGFYLRNKITADETFKFLNDLTVKIDPDARPENAKKLFEEFHQYYQADFSSYTTHSTYVDRKGVDHHGPNSFTNRFETGPDGITKTPDGRHFEYTKDGRVSDAAAKMAALSDMFRDPATIREHRARLGNTSAPAPRTAPVELSFDFEPGATSLTAEQSAQVRTLAGSLVDAATTRADLGYLPPKAEVSGPHARTVSQLLTAQLGGLVDVQVVAGRQTGADVRVDWELKRPDGKTSPPPARTPSPARKVIDDESWRHSSAATADWFAPHDPASPDMWQNLRESAHARTVDTEIAGVTTYSTPSNISMYRTLVNYDLRRIEVRPGEFVQEYTVKVHLKPGAGVDPAVLDQVRANTHDGVNSLLNRGYRLPSGDQFHLNVEFTDNAADTHTTVEVKDVHSNQLEWNPTATPGVYAHEMLHYLGAPDEYVDATRVFLARESRSSMHTDDGGMMGTDLYLPDPALLPRHLWLIERIANSQVMVPDTRLDPPGTAPAPRTAPDAAATPSRPAPPAPPAPPATSAEPSTSAQPEPSSPPVSPARSDSSADFLPADDASLSDEDFVPATDASVAGQLPSFFQDSAALGTIAAVEVNGGPQIEQAVAGLLPQRVGVTPRGVDQIAPALSQNFESFLGNGRNFQIKVGKDWFEANVTATLGTSTTTDLTPKTKVDFTAQSGNTTTQTGTIGTAGDVGGAVTLGMAVGATGTVAGKAALARPVTSATTGTSTTDQRAIRSTDEAFGAQVPVTYRVTLTDARGNQVGAHVEVTQEVGLQIPGDLIAITPADPGLSETPWTRTPEHAAPEAVTDLDSAKAFEDIARQLHPSVTKLGAPGRTALQEFLSPSAIRDNLGAALNGWVVSPDLSSPHGSRGGVVRMRAVPVSVELVGTTSSANLRVHESAAISTGLSAATKSGFDASVTVGGGATAKGKVGGSATATVGYSARTTESSSAGTSASVKTGIQVKGELGLYRTKMRLEFQTPHGTTIPVTATGYLRAGLPEAGAANLPVPADATTDLVVPTPEPKFPPPYLTSAAAAGAVKVGSFEPAAEVQSQVEGALRGIPGFEKFLPSFADAASDPRKAGRNMQDLADQAENLRKLTTELSPAALQSQMDSLLGAGVQVQLKRQGMATNDFINVTVKARLTNPVHLGQAEQRNVRGSASTGPKLDSATTTQKGWSAGVEAKVVIPSGDKRTTATPTPSVGAKYTSTTAVKTSAGPTVGATRSTGGSPNAQLFQHDVTFDVEVTRFSRNRAWVKRLTPGSPWLKVPEPKTIAKTGVNLREISGQVNLWVSDGSTLSTDPAAFAPGTPSAPVAIPDPPTIQQLLTAPKPRAWPSLHVEAVANTEAVRDAAIAALNASGDTALTVPGTEARNRIDKLFSPESIKANLPTLVGKGMTEGGLKYGRRVADRVGAVGMAVGLSNPKLVSISDDVGVEAAHAGGFKAGESRTDSRSVDVTAGLNTPMRPTKGAVGSTALGATAKWTPWSKTKTTGTEATGSVDRNRVMPATGRTVLVQLDAEVTVVGESRASNTVRKGSTSVAGSVVTLPGGVFVRVSEDVARDMGVLPPVEAAVAPVEQGTMAPPSTLRPGESSALGLGLVEQAPDLSDLVPQLREKLGKLGKNLLPKSVLDDSMNNLRRLTDLTSDASVKALVDSALDGGIPLLVHDPGVFGKDTYQVTLKATPGEPVFQGAVNDGVDIEHTSTGTQVVTKTSGGGTGWGAGLKVPGSGLPKTGDANVSATVGGAAAVNVGQAQSYSSTESTTKQLGQTRAASGPAARYTVPVTFELVVEKGSKEIGRATSGQVGMAVRVHADNQKTTADPVPLTSHATTRPAEDGTPASAREWQETSAKLPPFASVENLRGAQLLQDAAVRALRGAGANTGITGKGTGAMNALRSGLALESLQPNLPGMLDGAFEVPGLREASLTTSQHARVKVYARLVNPRLEALSDGVAVSEARSTVGATSSEAKRTESHDVTVALAPGGVTSKKPDIGFSAAGAEIRHASEDSAAVSAGTTHNPATTLKTEGRTGLVGYDVEYRVVADLGKGRTGVVELKVPGSAQVRMHAADAETVLGRTLPDDLDAAQTGVHEAAKAWREAEVTADEARHAAQTTINDLAPQLAQATTDVTTRAAELAIAEQNVTDATTRLGAARQQRDEAVQALARAESAVDEAADLLRSNELNATLAEQMALAARLDVDQATAREQAARADSDQSEIRDAAEARQEAVREHQAAMATAARTAELAARARDLHSEAVVDLGTAQARAEASEGALRVAEEGLRQASLARDTARARHSEAVRAEQDLRAEIVRAEAEVERTRAEAARAQQAWWQAKEVVDQEVGRFNAVPASPEPSSPEAEPPPVPAASLPDLSLELPAGSTSLTFHQLVELERMAERLAGLQAARAAEGLPAPVVEITGDHAARVAELLSREIAVDITVAPGRPNAADLHVNLAPVNHAATADDQLSELVTTAMEDASPLMRSVHDVLASDPRRFVNSAAALHLLRASVVLHTRTAEVGDLIDRHGADAVADAFIRQFERPIIETAQREAFADLSTEPARNAFTTWAHQLWDTIENQPQLAADPDALADHVFHHDKGYNRATNFAQARILETLIPPPPLAEAVAGRGRPDNDPSAQAMWLFQVLADAKLIPADASVSPEQFTAAVNDNRAELAAGIGVELTDRLTAELREELQSYGMVDEDVPVSATDQLAELASSAMEHASPLMRSVESALWSNPQQYVHHEAGLHLLRASVVLDTRTDEVAGLIRELGVDAVADAFIQQFERPIIETAQREAFADLDSDAGRAAFGSWAHQLWDTINNTPQLTQDAEVLAGEIFNHDKGYNRATNFAQQVALAAITGPPPLSDAIAERPAPAGDTADQAAWVYQVFSTAGLIAADGTDTASGFTELVRRHRAELEPGLGRLDEQRIADLRQELVDMVMLDDDMDSAPASPPAPPDPTADTLRYLANDVLARPAPPPVTPNGLYAAVAYVTRGDAATLRKHVVNKAANDPNVARAATDFAAGRPMLPGHLNGALVENLNWSLRPSENENTSAGNARDLLGHLIASHLGVNVVIHQGGPPVVLAPLGGHSPSSVEVDLVVVNGQATYRPHT</sequence>
<feature type="compositionally biased region" description="Low complexity" evidence="2">
    <location>
        <begin position="29"/>
        <end position="43"/>
    </location>
</feature>
<evidence type="ECO:0000313" key="4">
    <source>
        <dbReference type="Proteomes" id="UP000248714"/>
    </source>
</evidence>
<feature type="compositionally biased region" description="Low complexity" evidence="2">
    <location>
        <begin position="1510"/>
        <end position="1523"/>
    </location>
</feature>
<keyword evidence="1" id="KW-0175">Coiled coil</keyword>
<protein>
    <submittedName>
        <fullName evidence="3">Uncharacterized protein</fullName>
    </submittedName>
</protein>
<dbReference type="EMBL" id="QLTT01000001">
    <property type="protein sequence ID" value="RAS70501.1"/>
    <property type="molecule type" value="Genomic_DNA"/>
</dbReference>